<dbReference type="GO" id="GO:0016787">
    <property type="term" value="F:hydrolase activity"/>
    <property type="evidence" value="ECO:0007669"/>
    <property type="project" value="UniProtKB-KW"/>
</dbReference>
<protein>
    <recommendedName>
        <fullName evidence="3">Gylcosyl hydrolase 115 C-terminal domain-containing protein</fullName>
    </recommendedName>
</protein>
<dbReference type="Gene3D" id="1.20.58.2150">
    <property type="match status" value="1"/>
</dbReference>
<feature type="chain" id="PRO_5043769230" description="Gylcosyl hydrolase 115 C-terminal domain-containing protein" evidence="2">
    <location>
        <begin position="22"/>
        <end position="1056"/>
    </location>
</feature>
<dbReference type="Gene3D" id="3.20.20.520">
    <property type="entry name" value="Glycosyl hydrolase family 115"/>
    <property type="match status" value="1"/>
</dbReference>
<dbReference type="PANTHER" id="PTHR37842">
    <property type="match status" value="1"/>
</dbReference>
<dbReference type="InterPro" id="IPR031924">
    <property type="entry name" value="GH115"/>
</dbReference>
<dbReference type="Gene3D" id="2.60.120.1620">
    <property type="match status" value="1"/>
</dbReference>
<dbReference type="InterPro" id="IPR041437">
    <property type="entry name" value="GH115_C"/>
</dbReference>
<feature type="domain" description="Gylcosyl hydrolase 115 C-terminal" evidence="3">
    <location>
        <begin position="861"/>
        <end position="1052"/>
    </location>
</feature>
<evidence type="ECO:0000256" key="2">
    <source>
        <dbReference type="SAM" id="SignalP"/>
    </source>
</evidence>
<dbReference type="Pfam" id="PF15979">
    <property type="entry name" value="Glyco_hydro_115"/>
    <property type="match status" value="1"/>
</dbReference>
<keyword evidence="5" id="KW-1185">Reference proteome</keyword>
<accession>A0AAX4JQB3</accession>
<dbReference type="PANTHER" id="PTHR37842:SF2">
    <property type="entry name" value="GYLCOSYL HYDROLASE 115 C-TERMINAL DOMAIN-CONTAINING PROTEIN"/>
    <property type="match status" value="1"/>
</dbReference>
<dbReference type="InterPro" id="IPR042301">
    <property type="entry name" value="GH115_sf"/>
</dbReference>
<dbReference type="RefSeq" id="XP_066073682.1">
    <property type="nucleotide sequence ID" value="XM_066217585.1"/>
</dbReference>
<evidence type="ECO:0000313" key="5">
    <source>
        <dbReference type="Proteomes" id="UP001355207"/>
    </source>
</evidence>
<evidence type="ECO:0000256" key="1">
    <source>
        <dbReference type="ARBA" id="ARBA00022801"/>
    </source>
</evidence>
<gene>
    <name evidence="4" type="ORF">L201_001798</name>
</gene>
<keyword evidence="1" id="KW-0378">Hydrolase</keyword>
<evidence type="ECO:0000259" key="3">
    <source>
        <dbReference type="Pfam" id="PF17829"/>
    </source>
</evidence>
<dbReference type="Proteomes" id="UP001355207">
    <property type="component" value="Chromosome 2"/>
</dbReference>
<proteinExistence type="predicted"/>
<feature type="signal peptide" evidence="2">
    <location>
        <begin position="1"/>
        <end position="21"/>
    </location>
</feature>
<dbReference type="Gene3D" id="3.30.379.10">
    <property type="entry name" value="Chitobiase/beta-hexosaminidase domain 2-like"/>
    <property type="match status" value="1"/>
</dbReference>
<reference evidence="4 5" key="1">
    <citation type="submission" date="2024-01" db="EMBL/GenBank/DDBJ databases">
        <title>Comparative genomics of Cryptococcus and Kwoniella reveals pathogenesis evolution and contrasting modes of karyotype evolution via chromosome fusion or intercentromeric recombination.</title>
        <authorList>
            <person name="Coelho M.A."/>
            <person name="David-Palma M."/>
            <person name="Shea T."/>
            <person name="Bowers K."/>
            <person name="McGinley-Smith S."/>
            <person name="Mohammad A.W."/>
            <person name="Gnirke A."/>
            <person name="Yurkov A.M."/>
            <person name="Nowrousian M."/>
            <person name="Sun S."/>
            <person name="Cuomo C.A."/>
            <person name="Heitman J."/>
        </authorList>
    </citation>
    <scope>NUCLEOTIDE SEQUENCE [LARGE SCALE GENOMIC DNA]</scope>
    <source>
        <strain evidence="4 5">CBS 6074</strain>
    </source>
</reference>
<keyword evidence="2" id="KW-0732">Signal</keyword>
<organism evidence="4 5">
    <name type="scientific">Kwoniella dendrophila CBS 6074</name>
    <dbReference type="NCBI Taxonomy" id="1295534"/>
    <lineage>
        <taxon>Eukaryota</taxon>
        <taxon>Fungi</taxon>
        <taxon>Dikarya</taxon>
        <taxon>Basidiomycota</taxon>
        <taxon>Agaricomycotina</taxon>
        <taxon>Tremellomycetes</taxon>
        <taxon>Tremellales</taxon>
        <taxon>Cryptococcaceae</taxon>
        <taxon>Kwoniella</taxon>
    </lineage>
</organism>
<sequence length="1056" mass="119735">MGIIKLIVGCTLGASIVLALGENRVIVFPSHHSSSASSNDNGLLNSDQQTVFNSDINTHSEVNQYDDKGHFLIASAKKDYAAPLLLSSKDDIAIHIAAQSFAHDVYRVTGIKPHIYNDTLPHHVERAIVVGTSQNPLIEHIRNNDYSDELIGKWESYDIRVTDKPMHGMDQGLIVVGSDRRGAIYALYTLTEQMGVSPFHFWSDVPVRKHSSIAYLSSEVLSHGEPTVKYRGLFINDEHPALWSWAAQRYKVKWGEPAFLPDMYEMWFDMMLRLKANYFWPAMYASMFDVDGLNVTNGFPKEPIAGPNQVLANNMGIVMGTSHHEPMARNKPEWDREGKGAWDWTNSEFMEKWWTYGAERAKDKETLFTLGMRGDGDMPLTGASNELVENITSVQQSILEKTHGRNINTIPQMWCMYKEVAQYYLNGLKVPDNVITLFADDNWGNIMTVQPPGKDHKAGSGIYYHVDYVGMPRAYKWINTINLVKTWEQMTIAAAFNTTSIWILNIGSLKPLELPAEHFLHLAWDLDAWPINSVDRYLELWAEREFGGETKKEVADIMMKYSMYASRRKAELVNSTTWSLNNYEEAERVLGEWQDITDRSEKIYHSLPEETKPAFYQQVYMLCLMQTNLNKLYIAAERSNLYAQQGRNAANTYAKQAIDAFFNDADLTETFHSMLDGKWDHMLDQTHIGWNAWLEPIKDIMPPVSFSNPSQYAREGIPIPELGYGVITNIRVTHENSQGSWPGNTAFNCPQGEHCLTPELLPMDQYGVQSRWVDVGSAGPKSTSWKVEHDDWLIVEPSQGKTRKDASTDTRIKISIDWNKLPKDSSQGKGKFYLKASDGSEVTFYVPYNRYTSLPSREFKGHVQGDGYIAIEAGHISSNKSEGEYAFHEMKGYGRTLSGVEMFPRSTQNFTIGKGPKLTYDFWTFEESKDDVEINIQIGPALNFLGVNSTLSFGLQIDDKEPRIINPIPTQPLGFAQDRPYNKPVAIGAVPKDWIEIVKNEIRDVKSMIKLENPGKHTITLWGMTTGIVFERILIDFGGIQQRGYSYLGPPESIRV</sequence>
<name>A0AAX4JQB3_9TREE</name>
<dbReference type="Pfam" id="PF17829">
    <property type="entry name" value="GH115_C"/>
    <property type="match status" value="1"/>
</dbReference>
<dbReference type="AlphaFoldDB" id="A0AAX4JQB3"/>
<dbReference type="SUPFAM" id="SSF55545">
    <property type="entry name" value="beta-N-acetylhexosaminidase-like domain"/>
    <property type="match status" value="1"/>
</dbReference>
<dbReference type="InterPro" id="IPR029018">
    <property type="entry name" value="Hex-like_dom2"/>
</dbReference>
<dbReference type="EMBL" id="CP144099">
    <property type="protein sequence ID" value="WWC86919.1"/>
    <property type="molecule type" value="Genomic_DNA"/>
</dbReference>
<evidence type="ECO:0000313" key="4">
    <source>
        <dbReference type="EMBL" id="WWC86919.1"/>
    </source>
</evidence>
<dbReference type="GeneID" id="91092470"/>